<gene>
    <name evidence="2" type="ORF">DB88DRAFT_478188</name>
</gene>
<comment type="caution">
    <text evidence="2">The sequence shown here is derived from an EMBL/GenBank/DDBJ whole genome shotgun (WGS) entry which is preliminary data.</text>
</comment>
<accession>A0AAD9L8Z5</accession>
<name>A0AAD9L8Z5_PAPLA</name>
<dbReference type="EMBL" id="JAODAN010000001">
    <property type="protein sequence ID" value="KAK1927488.1"/>
    <property type="molecule type" value="Genomic_DNA"/>
</dbReference>
<evidence type="ECO:0000313" key="2">
    <source>
        <dbReference type="EMBL" id="KAK1927488.1"/>
    </source>
</evidence>
<dbReference type="Proteomes" id="UP001182556">
    <property type="component" value="Unassembled WGS sequence"/>
</dbReference>
<keyword evidence="3" id="KW-1185">Reference proteome</keyword>
<dbReference type="AlphaFoldDB" id="A0AAD9L8Z5"/>
<feature type="compositionally biased region" description="Basic and acidic residues" evidence="1">
    <location>
        <begin position="456"/>
        <end position="465"/>
    </location>
</feature>
<reference evidence="2" key="1">
    <citation type="submission" date="2023-02" db="EMBL/GenBank/DDBJ databases">
        <title>Identification and recombinant expression of a fungal hydrolase from Papiliotrema laurentii that hydrolyzes apple cutin and clears colloidal polyester polyurethane.</title>
        <authorList>
            <consortium name="DOE Joint Genome Institute"/>
            <person name="Roman V.A."/>
            <person name="Bojanowski C."/>
            <person name="Crable B.R."/>
            <person name="Wagner D.N."/>
            <person name="Hung C.S."/>
            <person name="Nadeau L.J."/>
            <person name="Schratz L."/>
            <person name="Haridas S."/>
            <person name="Pangilinan J."/>
            <person name="Lipzen A."/>
            <person name="Na H."/>
            <person name="Yan M."/>
            <person name="Ng V."/>
            <person name="Grigoriev I.V."/>
            <person name="Spatafora J.W."/>
            <person name="Barlow D."/>
            <person name="Biffinger J."/>
            <person name="Kelley-Loughnane N."/>
            <person name="Varaljay V.A."/>
            <person name="Crookes-Goodson W.J."/>
        </authorList>
    </citation>
    <scope>NUCLEOTIDE SEQUENCE</scope>
    <source>
        <strain evidence="2">5307AH</strain>
    </source>
</reference>
<evidence type="ECO:0000313" key="3">
    <source>
        <dbReference type="Proteomes" id="UP001182556"/>
    </source>
</evidence>
<proteinExistence type="predicted"/>
<feature type="region of interest" description="Disordered" evidence="1">
    <location>
        <begin position="320"/>
        <end position="471"/>
    </location>
</feature>
<sequence>MVSQPALEQPDPQSLIHAISRNICHDGLKILPTTLQQFAHLQLLAARVRSEASRAMTIHLELSDRLESEGVDEYDWCNLGALSQAEGRALRRIIDEGEGRGEEKREDVMMELSMNVRLFHLALILRKGDPNGPVMSLLQTYFPDLAPPPPPSPKGSKQLQKWYADIRSSRMCFIRAMTPDQAQRMAVKRKTAQAMLDMVRKALAQGRPRPTWAQLLPEETLSAEKVLERYRRDMVQTAETVLRDKVVIDTIFSETADEEDGMDTEPSRDRLTALGNTIEPARSTHDDAFGLSETRLVTDNPQVQIIPNLASTSSAPLVNRSTISSASSRRAEKREDSVARMDRGSSAHRLHSPQYSSTSGNRSSPILPSASTHPTVDASQSHKSSPQTSAIHRPRRSRLPPPEGPDYTSPLPHSHYSPKDLRPFSNDRLVRAGHSPNERKRPRTSEGHDVGAGQDELTKRTKGDSRLAQAD</sequence>
<feature type="compositionally biased region" description="Basic and acidic residues" evidence="1">
    <location>
        <begin position="329"/>
        <end position="345"/>
    </location>
</feature>
<protein>
    <submittedName>
        <fullName evidence="2">Uncharacterized protein</fullName>
    </submittedName>
</protein>
<feature type="compositionally biased region" description="Polar residues" evidence="1">
    <location>
        <begin position="353"/>
        <end position="390"/>
    </location>
</feature>
<organism evidence="2 3">
    <name type="scientific">Papiliotrema laurentii</name>
    <name type="common">Cryptococcus laurentii</name>
    <dbReference type="NCBI Taxonomy" id="5418"/>
    <lineage>
        <taxon>Eukaryota</taxon>
        <taxon>Fungi</taxon>
        <taxon>Dikarya</taxon>
        <taxon>Basidiomycota</taxon>
        <taxon>Agaricomycotina</taxon>
        <taxon>Tremellomycetes</taxon>
        <taxon>Tremellales</taxon>
        <taxon>Rhynchogastremaceae</taxon>
        <taxon>Papiliotrema</taxon>
    </lineage>
</organism>
<evidence type="ECO:0000256" key="1">
    <source>
        <dbReference type="SAM" id="MobiDB-lite"/>
    </source>
</evidence>
<feature type="compositionally biased region" description="Basic and acidic residues" evidence="1">
    <location>
        <begin position="436"/>
        <end position="449"/>
    </location>
</feature>